<dbReference type="GO" id="GO:0016758">
    <property type="term" value="F:hexosyltransferase activity"/>
    <property type="evidence" value="ECO:0007669"/>
    <property type="project" value="TreeGrafter"/>
</dbReference>
<dbReference type="InterPro" id="IPR001296">
    <property type="entry name" value="Glyco_trans_1"/>
</dbReference>
<accession>A0A498D1P9</accession>
<evidence type="ECO:0000259" key="1">
    <source>
        <dbReference type="Pfam" id="PF00534"/>
    </source>
</evidence>
<dbReference type="SUPFAM" id="SSF53756">
    <property type="entry name" value="UDP-Glycosyltransferase/glycogen phosphorylase"/>
    <property type="match status" value="1"/>
</dbReference>
<dbReference type="InterPro" id="IPR028098">
    <property type="entry name" value="Glyco_trans_4-like_N"/>
</dbReference>
<dbReference type="Pfam" id="PF00534">
    <property type="entry name" value="Glycos_transf_1"/>
    <property type="match status" value="1"/>
</dbReference>
<dbReference type="AlphaFoldDB" id="A0A498D1P9"/>
<dbReference type="Proteomes" id="UP000276301">
    <property type="component" value="Unassembled WGS sequence"/>
</dbReference>
<feature type="domain" description="Glycosyl transferase family 1" evidence="1">
    <location>
        <begin position="197"/>
        <end position="354"/>
    </location>
</feature>
<feature type="domain" description="Glycosyltransferase subfamily 4-like N-terminal" evidence="2">
    <location>
        <begin position="14"/>
        <end position="184"/>
    </location>
</feature>
<protein>
    <submittedName>
        <fullName evidence="3">Glycosyltransferase family 4 protein</fullName>
    </submittedName>
</protein>
<proteinExistence type="predicted"/>
<dbReference type="PANTHER" id="PTHR45947">
    <property type="entry name" value="SULFOQUINOVOSYL TRANSFERASE SQD2"/>
    <property type="match status" value="1"/>
</dbReference>
<dbReference type="InterPro" id="IPR050194">
    <property type="entry name" value="Glycosyltransferase_grp1"/>
</dbReference>
<keyword evidence="4" id="KW-1185">Reference proteome</keyword>
<name>A0A498D1P9_9FIRM</name>
<dbReference type="Gene3D" id="3.40.50.2000">
    <property type="entry name" value="Glycogen Phosphorylase B"/>
    <property type="match status" value="2"/>
</dbReference>
<evidence type="ECO:0000313" key="4">
    <source>
        <dbReference type="Proteomes" id="UP000276301"/>
    </source>
</evidence>
<sequence length="410" mass="46290">MRVALFTETYLPHVNGVVTHVKSLKDGLEQLGHEVLIVTADASARRHYVSDGVLHCPAHTSKRFYGYGVAMPLSTTRLKYVYQFRPDVIHVHNEFGIGLSGMMIAKVLRVALVYTLHTMYDEYIYYIAPQPLVPAATKFSHQYTKLFAKLAQEVTGPSKKCEEYFRKAGVYKPVNVIPNPVDLDMFDPGKIPEEKKNAFREKFGYQHGETVGLFVGRLGREKSVDLLLDYWKKTIRPEENIRLLVIGDGPCREELEEQAVRLGITDMVTFAGKVLHTDMPPYVGTCDFYITASTSDTDSISMLEGMAMGLPVLQIIDPLNEGQVRDGVNGYIFHDAQDMADKIRMLKTMPADRLSALRASARRSVQQSGAVNLAEYVLKVYNTALHKKRRSRLMTTPSFRVHLRKQNKGD</sequence>
<dbReference type="EMBL" id="RCHT01000001">
    <property type="protein sequence ID" value="RLL14464.1"/>
    <property type="molecule type" value="Genomic_DNA"/>
</dbReference>
<comment type="caution">
    <text evidence="3">The sequence shown here is derived from an EMBL/GenBank/DDBJ whole genome shotgun (WGS) entry which is preliminary data.</text>
</comment>
<dbReference type="Pfam" id="PF13439">
    <property type="entry name" value="Glyco_transf_4"/>
    <property type="match status" value="1"/>
</dbReference>
<organism evidence="3 4">
    <name type="scientific">Anaerotruncus massiliensis</name>
    <name type="common">ex Liu et al. 2021</name>
    <dbReference type="NCBI Taxonomy" id="2321404"/>
    <lineage>
        <taxon>Bacteria</taxon>
        <taxon>Bacillati</taxon>
        <taxon>Bacillota</taxon>
        <taxon>Clostridia</taxon>
        <taxon>Eubacteriales</taxon>
        <taxon>Oscillospiraceae</taxon>
        <taxon>Anaerotruncus</taxon>
    </lineage>
</organism>
<reference evidence="3 4" key="1">
    <citation type="submission" date="2018-10" db="EMBL/GenBank/DDBJ databases">
        <title>Anaerotruncus faecis sp. nov., isolated from human feces.</title>
        <authorList>
            <person name="Wang Y.-J."/>
        </authorList>
    </citation>
    <scope>NUCLEOTIDE SEQUENCE [LARGE SCALE GENOMIC DNA]</scope>
    <source>
        <strain evidence="3 4">22A2-44</strain>
    </source>
</reference>
<keyword evidence="3" id="KW-0808">Transferase</keyword>
<evidence type="ECO:0000313" key="3">
    <source>
        <dbReference type="EMBL" id="RLL14464.1"/>
    </source>
</evidence>
<dbReference type="RefSeq" id="WP_121585574.1">
    <property type="nucleotide sequence ID" value="NZ_RCHT01000001.1"/>
</dbReference>
<evidence type="ECO:0000259" key="2">
    <source>
        <dbReference type="Pfam" id="PF13439"/>
    </source>
</evidence>
<dbReference type="PANTHER" id="PTHR45947:SF3">
    <property type="entry name" value="SULFOQUINOVOSYL TRANSFERASE SQD2"/>
    <property type="match status" value="1"/>
</dbReference>
<gene>
    <name evidence="3" type="ORF">D4A47_00305</name>
</gene>